<dbReference type="OMA" id="TCGNGEF"/>
<dbReference type="GeneTree" id="ENSGT00910000147450"/>
<evidence type="ECO:0000313" key="2">
    <source>
        <dbReference type="Ensembl" id="ENSNLEP00000047313.1"/>
    </source>
</evidence>
<dbReference type="Proteomes" id="UP000001073">
    <property type="component" value="Chromosome 13"/>
</dbReference>
<accession>A0A2I3HUP9</accession>
<reference evidence="2" key="2">
    <citation type="submission" date="2025-08" db="UniProtKB">
        <authorList>
            <consortium name="Ensembl"/>
        </authorList>
    </citation>
    <scope>IDENTIFICATION</scope>
</reference>
<name>A0A2I3HUP9_NOMLE</name>
<dbReference type="EMBL" id="ADFV01101546">
    <property type="status" value="NOT_ANNOTATED_CDS"/>
    <property type="molecule type" value="Genomic_DNA"/>
</dbReference>
<evidence type="ECO:0000256" key="1">
    <source>
        <dbReference type="SAM" id="SignalP"/>
    </source>
</evidence>
<feature type="chain" id="PRO_5014165779" description="Secreted protein" evidence="1">
    <location>
        <begin position="23"/>
        <end position="81"/>
    </location>
</feature>
<dbReference type="AlphaFoldDB" id="A0A2I3HUP9"/>
<dbReference type="InParanoid" id="A0A2I3HUP9"/>
<proteinExistence type="predicted"/>
<sequence length="81" mass="8856">MSAMKSVLPLLNPYCMLAFVYACMRVCAHVCVCVYMCTRVLCAKVTCGNGEFQPRKRLYTGSKCTFPSSSLCDLGQVTSAP</sequence>
<reference evidence="2" key="3">
    <citation type="submission" date="2025-09" db="UniProtKB">
        <authorList>
            <consortium name="Ensembl"/>
        </authorList>
    </citation>
    <scope>IDENTIFICATION</scope>
</reference>
<evidence type="ECO:0008006" key="4">
    <source>
        <dbReference type="Google" id="ProtNLM"/>
    </source>
</evidence>
<reference evidence="2 3" key="1">
    <citation type="submission" date="2012-10" db="EMBL/GenBank/DDBJ databases">
        <authorList>
            <consortium name="Gibbon Genome Sequencing Consortium"/>
        </authorList>
    </citation>
    <scope>NUCLEOTIDE SEQUENCE [LARGE SCALE GENOMIC DNA]</scope>
</reference>
<keyword evidence="1" id="KW-0732">Signal</keyword>
<feature type="signal peptide" evidence="1">
    <location>
        <begin position="1"/>
        <end position="22"/>
    </location>
</feature>
<dbReference type="PROSITE" id="PS51257">
    <property type="entry name" value="PROKAR_LIPOPROTEIN"/>
    <property type="match status" value="1"/>
</dbReference>
<dbReference type="Ensembl" id="ENSNLET00000052207.1">
    <property type="protein sequence ID" value="ENSNLEP00000047313.1"/>
    <property type="gene ID" value="ENSNLEG00000034131.1"/>
</dbReference>
<evidence type="ECO:0000313" key="3">
    <source>
        <dbReference type="Proteomes" id="UP000001073"/>
    </source>
</evidence>
<organism evidence="2 3">
    <name type="scientific">Nomascus leucogenys</name>
    <name type="common">Northern white-cheeked gibbon</name>
    <name type="synonym">Hylobates leucogenys</name>
    <dbReference type="NCBI Taxonomy" id="61853"/>
    <lineage>
        <taxon>Eukaryota</taxon>
        <taxon>Metazoa</taxon>
        <taxon>Chordata</taxon>
        <taxon>Craniata</taxon>
        <taxon>Vertebrata</taxon>
        <taxon>Euteleostomi</taxon>
        <taxon>Mammalia</taxon>
        <taxon>Eutheria</taxon>
        <taxon>Euarchontoglires</taxon>
        <taxon>Primates</taxon>
        <taxon>Haplorrhini</taxon>
        <taxon>Catarrhini</taxon>
        <taxon>Hylobatidae</taxon>
        <taxon>Nomascus</taxon>
    </lineage>
</organism>
<protein>
    <recommendedName>
        <fullName evidence="4">Secreted protein</fullName>
    </recommendedName>
</protein>
<keyword evidence="3" id="KW-1185">Reference proteome</keyword>